<sequence length="764" mass="91470">MIEDRMERTIHICIIWGTARKYEESIKAVVRSKFTILAEYEVQWDEDKFGFNLTSLYEENFIYDRFQQKIRGTGPFLVLVVEDSQPYFRMQSTRRGMELLNDNAFTVKNKVRSEITHTFNFHTSINYEETRNNFVKLFGISLTDYIEEGIFPAERVYLKRNCTGVDGWKSLSEFFYAINETTKYVVLRNYEKLPDRHRYDPDGDIDILVEKLPVFLCVINPQVYETENAYQFFNWIQIGDQKILIHVKYVGDHYYDKIIETRLLERRIKNNMGIYVPDTELYFWTLLYHGLFHKENYEKYISVLETIAPQIGVLFKPDKEYLCCLLSDYLRNNGCRCKLHLDAGAASLQTQNFRGEHLIDDNFVFYVFKDEISVLIVWEYLIYDNPKLFSRFVQHYDSLFLLEKHVLINANGIYEKYREKAKANEYLWKYVPRGGCVSELKYVHEPGEKPYFSKKFLSDEDSVEIYGLIYKNENKVLWIEGKQLDCVWKKHFFSVKTEERLNMLLKDICEYFEYIFTMFSIDDWTLSGEIWDGKPQNCFLVNGKNYCLFDKEATSEHPITKEFLVKKCLNEVSRQDFLYLDKQEYDFLKNEIFKHFGIEENDFDDVTIKQHSDAVVEILNLTGKYPTVESVIDASFMQDDLMLIERHRLMNYDQTIDLLCNRISSQDGRTKRQDERVLKLEQRIRELEQSVEDKDSYIERQQKYQDEKELELEQRITELDKSVDDCNRIISLQKEYLERIECSVTYRLGYLLLWIPKKIIHMFF</sequence>
<name>E0RW36_BUTPB</name>
<protein>
    <submittedName>
        <fullName evidence="2">Uncharacterized protein</fullName>
    </submittedName>
</protein>
<evidence type="ECO:0000313" key="3">
    <source>
        <dbReference type="Proteomes" id="UP000001299"/>
    </source>
</evidence>
<dbReference type="KEGG" id="bpb:bpr_I0152"/>
<proteinExistence type="predicted"/>
<accession>E0RW36</accession>
<dbReference type="HOGENOM" id="CLU_365122_0_0_9"/>
<dbReference type="Proteomes" id="UP000001299">
    <property type="component" value="Chromosome 1"/>
</dbReference>
<keyword evidence="1" id="KW-0175">Coiled coil</keyword>
<reference evidence="2 3" key="1">
    <citation type="journal article" date="2010" name="PLoS ONE">
        <title>The glycobiome of the rumen bacterium Butyrivibrio proteoclasticus B316(T) highlights adaptation to a polysaccharide-rich environment.</title>
        <authorList>
            <person name="Kelly W.J."/>
            <person name="Leahy S.C."/>
            <person name="Altermann E."/>
            <person name="Yeoman C.J."/>
            <person name="Dunne J.C."/>
            <person name="Kong Z."/>
            <person name="Pacheco D.M."/>
            <person name="Li D."/>
            <person name="Noel S.J."/>
            <person name="Moon C.D."/>
            <person name="Cookson A.L."/>
            <person name="Attwood G.T."/>
        </authorList>
    </citation>
    <scope>NUCLEOTIDE SEQUENCE [LARGE SCALE GENOMIC DNA]</scope>
    <source>
        <strain evidence="3">ATCC 51982 / DSM 14932 / B316</strain>
    </source>
</reference>
<gene>
    <name evidence="2" type="ordered locus">bpr_I0152</name>
</gene>
<evidence type="ECO:0000256" key="1">
    <source>
        <dbReference type="SAM" id="Coils"/>
    </source>
</evidence>
<keyword evidence="3" id="KW-1185">Reference proteome</keyword>
<dbReference type="STRING" id="515622.bpr_I0152"/>
<feature type="coiled-coil region" evidence="1">
    <location>
        <begin position="670"/>
        <end position="697"/>
    </location>
</feature>
<dbReference type="eggNOG" id="COG2433">
    <property type="taxonomic scope" value="Bacteria"/>
</dbReference>
<dbReference type="AlphaFoldDB" id="E0RW36"/>
<dbReference type="EMBL" id="CP001810">
    <property type="protein sequence ID" value="ADL32902.1"/>
    <property type="molecule type" value="Genomic_DNA"/>
</dbReference>
<evidence type="ECO:0000313" key="2">
    <source>
        <dbReference type="EMBL" id="ADL32902.1"/>
    </source>
</evidence>
<organism evidence="2 3">
    <name type="scientific">Butyrivibrio proteoclasticus (strain ATCC 51982 / DSM 14932 / B316)</name>
    <name type="common">Clostridium proteoclasticum</name>
    <dbReference type="NCBI Taxonomy" id="515622"/>
    <lineage>
        <taxon>Bacteria</taxon>
        <taxon>Bacillati</taxon>
        <taxon>Bacillota</taxon>
        <taxon>Clostridia</taxon>
        <taxon>Lachnospirales</taxon>
        <taxon>Lachnospiraceae</taxon>
        <taxon>Butyrivibrio</taxon>
    </lineage>
</organism>